<dbReference type="AlphaFoldDB" id="A0A844WDV3"/>
<dbReference type="Proteomes" id="UP000443843">
    <property type="component" value="Unassembled WGS sequence"/>
</dbReference>
<accession>A0A844WDV3</accession>
<evidence type="ECO:0000256" key="1">
    <source>
        <dbReference type="SAM" id="Phobius"/>
    </source>
</evidence>
<comment type="caution">
    <text evidence="2">The sequence shown here is derived from an EMBL/GenBank/DDBJ whole genome shotgun (WGS) entry which is preliminary data.</text>
</comment>
<organism evidence="2 3">
    <name type="scientific">Pseudooceanicola pacificus</name>
    <dbReference type="NCBI Taxonomy" id="2676438"/>
    <lineage>
        <taxon>Bacteria</taxon>
        <taxon>Pseudomonadati</taxon>
        <taxon>Pseudomonadota</taxon>
        <taxon>Alphaproteobacteria</taxon>
        <taxon>Rhodobacterales</taxon>
        <taxon>Paracoccaceae</taxon>
        <taxon>Pseudooceanicola</taxon>
    </lineage>
</organism>
<dbReference type="InterPro" id="IPR018681">
    <property type="entry name" value="DUF2165_transmembrane"/>
</dbReference>
<dbReference type="Pfam" id="PF09933">
    <property type="entry name" value="DUF2165"/>
    <property type="match status" value="1"/>
</dbReference>
<evidence type="ECO:0000313" key="2">
    <source>
        <dbReference type="EMBL" id="MWB77960.1"/>
    </source>
</evidence>
<keyword evidence="1" id="KW-0812">Transmembrane</keyword>
<keyword evidence="1" id="KW-0472">Membrane</keyword>
<feature type="transmembrane region" description="Helical" evidence="1">
    <location>
        <begin position="72"/>
        <end position="102"/>
    </location>
</feature>
<keyword evidence="1" id="KW-1133">Transmembrane helix</keyword>
<dbReference type="RefSeq" id="WP_160382212.1">
    <property type="nucleotide sequence ID" value="NZ_WNXQ01000003.1"/>
</dbReference>
<protein>
    <submittedName>
        <fullName evidence="2">DUF2165 family protein</fullName>
    </submittedName>
</protein>
<sequence length="164" mass="17360">MTPLASLLLVKLVFICGLALWLAVVSLNNMTAFRGGAASVGALMSMRMFDQDPAIDSPLLKRRVLSPGWHRLVYSAVVALELAVAILLARAAFSFALAILGALDVAQAILRANLALSGVLALGFVMLLGGAWFAYYIRQEGMQITHLMLIGLGAVGALLINIPV</sequence>
<evidence type="ECO:0000313" key="3">
    <source>
        <dbReference type="Proteomes" id="UP000443843"/>
    </source>
</evidence>
<dbReference type="EMBL" id="WNXQ01000003">
    <property type="protein sequence ID" value="MWB77960.1"/>
    <property type="molecule type" value="Genomic_DNA"/>
</dbReference>
<gene>
    <name evidence="2" type="ORF">GLS40_07995</name>
</gene>
<name>A0A844WDV3_9RHOB</name>
<feature type="transmembrane region" description="Helical" evidence="1">
    <location>
        <begin position="6"/>
        <end position="25"/>
    </location>
</feature>
<keyword evidence="3" id="KW-1185">Reference proteome</keyword>
<feature type="transmembrane region" description="Helical" evidence="1">
    <location>
        <begin position="144"/>
        <end position="162"/>
    </location>
</feature>
<feature type="transmembrane region" description="Helical" evidence="1">
    <location>
        <begin position="114"/>
        <end position="137"/>
    </location>
</feature>
<proteinExistence type="predicted"/>
<reference evidence="2 3" key="1">
    <citation type="submission" date="2019-11" db="EMBL/GenBank/DDBJ databases">
        <title>Pseudooceanicola pacifica sp. nov., isolated from deep-sea sediment of the Pacific Ocean.</title>
        <authorList>
            <person name="Lyu L."/>
        </authorList>
    </citation>
    <scope>NUCLEOTIDE SEQUENCE [LARGE SCALE GENOMIC DNA]</scope>
    <source>
        <strain evidence="2 3">216_PA32_1</strain>
    </source>
</reference>